<dbReference type="AlphaFoldDB" id="A0A1H9DQ99"/>
<protein>
    <recommendedName>
        <fullName evidence="3">DUF2867 domain-containing protein</fullName>
    </recommendedName>
</protein>
<reference evidence="1 2" key="1">
    <citation type="submission" date="2016-10" db="EMBL/GenBank/DDBJ databases">
        <authorList>
            <person name="de Groot N.N."/>
        </authorList>
    </citation>
    <scope>NUCLEOTIDE SEQUENCE [LARGE SCALE GENOMIC DNA]</scope>
    <source>
        <strain evidence="1 2">DSM 25927</strain>
    </source>
</reference>
<evidence type="ECO:0000313" key="2">
    <source>
        <dbReference type="Proteomes" id="UP000199233"/>
    </source>
</evidence>
<dbReference type="Proteomes" id="UP000199233">
    <property type="component" value="Unassembled WGS sequence"/>
</dbReference>
<gene>
    <name evidence="1" type="ORF">SAMN04488038_104102</name>
</gene>
<dbReference type="InterPro" id="IPR021295">
    <property type="entry name" value="DUF2867"/>
</dbReference>
<dbReference type="RefSeq" id="WP_218140105.1">
    <property type="nucleotide sequence ID" value="NZ_FOFS01000004.1"/>
</dbReference>
<accession>A0A1H9DQ99</accession>
<keyword evidence="2" id="KW-1185">Reference proteome</keyword>
<evidence type="ECO:0000313" key="1">
    <source>
        <dbReference type="EMBL" id="SEQ14883.1"/>
    </source>
</evidence>
<proteinExistence type="predicted"/>
<sequence length="118" mass="13060">MRIRNRVVQRLGLKNLGAMSSLAADKPAQAYVAGERIGIFTVFENSFNEALIGDRDKHLDVVLSIHRQLQAGGREVLITVSTVVHVKNALGRLYMFPVWPMHRLIAPAVLASLGREMA</sequence>
<dbReference type="EMBL" id="FOFS01000004">
    <property type="protein sequence ID" value="SEQ14883.1"/>
    <property type="molecule type" value="Genomic_DNA"/>
</dbReference>
<dbReference type="STRING" id="489703.SAMN04488038_104102"/>
<evidence type="ECO:0008006" key="3">
    <source>
        <dbReference type="Google" id="ProtNLM"/>
    </source>
</evidence>
<name>A0A1H9DQ99_9GAMM</name>
<organism evidence="1 2">
    <name type="scientific">Solimonas aquatica</name>
    <dbReference type="NCBI Taxonomy" id="489703"/>
    <lineage>
        <taxon>Bacteria</taxon>
        <taxon>Pseudomonadati</taxon>
        <taxon>Pseudomonadota</taxon>
        <taxon>Gammaproteobacteria</taxon>
        <taxon>Nevskiales</taxon>
        <taxon>Nevskiaceae</taxon>
        <taxon>Solimonas</taxon>
    </lineage>
</organism>
<dbReference type="Pfam" id="PF11066">
    <property type="entry name" value="DUF2867"/>
    <property type="match status" value="1"/>
</dbReference>